<proteinExistence type="predicted"/>
<evidence type="ECO:0000256" key="2">
    <source>
        <dbReference type="ARBA" id="ARBA00023134"/>
    </source>
</evidence>
<comment type="caution">
    <text evidence="4">The sequence shown here is derived from an EMBL/GenBank/DDBJ whole genome shotgun (WGS) entry which is preliminary data.</text>
</comment>
<evidence type="ECO:0000259" key="3">
    <source>
        <dbReference type="Pfam" id="PF14578"/>
    </source>
</evidence>
<keyword evidence="4" id="KW-0396">Initiation factor</keyword>
<evidence type="ECO:0000313" key="4">
    <source>
        <dbReference type="EMBL" id="KXA98324.1"/>
    </source>
</evidence>
<dbReference type="InterPro" id="IPR015760">
    <property type="entry name" value="TIF_IF2"/>
</dbReference>
<dbReference type="GO" id="GO:0005737">
    <property type="term" value="C:cytoplasm"/>
    <property type="evidence" value="ECO:0007669"/>
    <property type="project" value="TreeGrafter"/>
</dbReference>
<dbReference type="PANTHER" id="PTHR43381:SF4">
    <property type="entry name" value="EUKARYOTIC TRANSLATION INITIATION FACTOR 5B"/>
    <property type="match status" value="1"/>
</dbReference>
<evidence type="ECO:0000256" key="1">
    <source>
        <dbReference type="ARBA" id="ARBA00022741"/>
    </source>
</evidence>
<dbReference type="AlphaFoldDB" id="A0A656YW93"/>
<keyword evidence="2" id="KW-0342">GTP-binding</keyword>
<dbReference type="Proteomes" id="UP000070257">
    <property type="component" value="Unassembled WGS sequence"/>
</dbReference>
<evidence type="ECO:0000313" key="5">
    <source>
        <dbReference type="Proteomes" id="UP000070257"/>
    </source>
</evidence>
<dbReference type="GO" id="GO:0005525">
    <property type="term" value="F:GTP binding"/>
    <property type="evidence" value="ECO:0007669"/>
    <property type="project" value="UniProtKB-KW"/>
</dbReference>
<feature type="domain" description="Elongation factor Tu-type" evidence="3">
    <location>
        <begin position="39"/>
        <end position="123"/>
    </location>
</feature>
<keyword evidence="4" id="KW-0648">Protein biosynthesis</keyword>
<keyword evidence="1" id="KW-0547">Nucleotide-binding</keyword>
<dbReference type="CDD" id="cd16266">
    <property type="entry name" value="IF2_aeIF5B_IV"/>
    <property type="match status" value="1"/>
</dbReference>
<keyword evidence="5" id="KW-1185">Reference proteome</keyword>
<dbReference type="EMBL" id="LHXT01000025">
    <property type="protein sequence ID" value="KXA98324.1"/>
    <property type="molecule type" value="Genomic_DNA"/>
</dbReference>
<dbReference type="Pfam" id="PF14578">
    <property type="entry name" value="GTP_EFTU_D4"/>
    <property type="match status" value="1"/>
</dbReference>
<dbReference type="PANTHER" id="PTHR43381">
    <property type="entry name" value="TRANSLATION INITIATION FACTOR IF-2-RELATED"/>
    <property type="match status" value="1"/>
</dbReference>
<dbReference type="SUPFAM" id="SSF52156">
    <property type="entry name" value="Initiation factor IF2/eIF5b, domain 3"/>
    <property type="match status" value="1"/>
</dbReference>
<dbReference type="InterPro" id="IPR009000">
    <property type="entry name" value="Transl_B-barrel_sf"/>
</dbReference>
<accession>A0A656YW93</accession>
<dbReference type="InterPro" id="IPR029459">
    <property type="entry name" value="EFTU-type"/>
</dbReference>
<dbReference type="SUPFAM" id="SSF50447">
    <property type="entry name" value="Translation proteins"/>
    <property type="match status" value="1"/>
</dbReference>
<reference evidence="4 5" key="1">
    <citation type="journal article" date="2016" name="Sci. Rep.">
        <title>Metabolic traits of an uncultured archaeal lineage -MSBL1- from brine pools of the Red Sea.</title>
        <authorList>
            <person name="Mwirichia R."/>
            <person name="Alam I."/>
            <person name="Rashid M."/>
            <person name="Vinu M."/>
            <person name="Ba-Alawi W."/>
            <person name="Anthony Kamau A."/>
            <person name="Kamanda Ngugi D."/>
            <person name="Goker M."/>
            <person name="Klenk H.P."/>
            <person name="Bajic V."/>
            <person name="Stingl U."/>
        </authorList>
    </citation>
    <scope>NUCLEOTIDE SEQUENCE [LARGE SCALE GENOMIC DNA]</scope>
    <source>
        <strain evidence="4">SCGC-AAA259J03</strain>
    </source>
</reference>
<protein>
    <submittedName>
        <fullName evidence="4">Translation initiation factor IF-2</fullName>
    </submittedName>
</protein>
<name>A0A656YW93_9EURY</name>
<dbReference type="GO" id="GO:0003743">
    <property type="term" value="F:translation initiation factor activity"/>
    <property type="evidence" value="ECO:0007669"/>
    <property type="project" value="UniProtKB-KW"/>
</dbReference>
<gene>
    <name evidence="4" type="ORF">AKJ39_02200</name>
</gene>
<dbReference type="Gene3D" id="2.40.30.10">
    <property type="entry name" value="Translation factors"/>
    <property type="match status" value="1"/>
</dbReference>
<feature type="non-terminal residue" evidence="4">
    <location>
        <position position="1"/>
    </location>
</feature>
<organism evidence="4 5">
    <name type="scientific">candidate division MSBL1 archaeon SCGC-AAA259J03</name>
    <dbReference type="NCBI Taxonomy" id="1698269"/>
    <lineage>
        <taxon>Archaea</taxon>
        <taxon>Methanobacteriati</taxon>
        <taxon>Methanobacteriota</taxon>
        <taxon>candidate division MSBL1</taxon>
    </lineage>
</organism>
<sequence>DVKVLQNDVIYRLIEDYEEWVEEEKERIRREKLKGLMRAGKVSIKPGCVFRSSKPAIVGVDVLGGIIRPDFPLMKKDGENIGTVREIQSKQETISEAESGDEVALSIAGPTVGRQIKEGGVLYVDIPSEQMAKLEEVSEMLSEDEKGVMEEITSIKKKKDSAYGVM</sequence>
<dbReference type="InterPro" id="IPR036925">
    <property type="entry name" value="TIF_IF2_dom3_sf"/>
</dbReference>